<evidence type="ECO:0000313" key="3">
    <source>
        <dbReference type="Proteomes" id="UP000449193"/>
    </source>
</evidence>
<dbReference type="Proteomes" id="UP000449193">
    <property type="component" value="Unassembled WGS sequence"/>
</dbReference>
<name>A0A844KVB0_9FIRM</name>
<gene>
    <name evidence="2" type="ORF">GMD52_04850</name>
</gene>
<dbReference type="EMBL" id="WMZR01000004">
    <property type="protein sequence ID" value="MTS50869.1"/>
    <property type="molecule type" value="Genomic_DNA"/>
</dbReference>
<protein>
    <recommendedName>
        <fullName evidence="1">Aminoglycoside N(3)-acetyltransferase</fullName>
        <ecNumber evidence="1">2.3.1.-</ecNumber>
    </recommendedName>
</protein>
<comment type="similarity">
    <text evidence="1">Belongs to the antibiotic N-acetyltransferase family.</text>
</comment>
<accession>A0A844KVB0</accession>
<proteinExistence type="inferred from homology"/>
<sequence length="117" mass="13294">MITKAALLEDLDRAGIDPHGMLLCHFSMKKIGPVENGADTVLDALMEYMKNGLLIVPCHTWSNVNDENPVFDVRETKPCVGLLPDLFRRRKGVPFPVSWTVKMKKKQKETQDILSYH</sequence>
<dbReference type="InterPro" id="IPR003679">
    <property type="entry name" value="Amioglycoside_AcTrfase"/>
</dbReference>
<dbReference type="RefSeq" id="WP_173022178.1">
    <property type="nucleotide sequence ID" value="NZ_WMZR01000004.1"/>
</dbReference>
<dbReference type="Pfam" id="PF02522">
    <property type="entry name" value="Antibiotic_NAT"/>
    <property type="match status" value="1"/>
</dbReference>
<comment type="catalytic activity">
    <reaction evidence="1">
        <text>a 2-deoxystreptamine antibiotic + acetyl-CoA = an N(3)-acetyl-2-deoxystreptamine antibiotic + CoA + H(+)</text>
        <dbReference type="Rhea" id="RHEA:12665"/>
        <dbReference type="ChEBI" id="CHEBI:15378"/>
        <dbReference type="ChEBI" id="CHEBI:57287"/>
        <dbReference type="ChEBI" id="CHEBI:57288"/>
        <dbReference type="ChEBI" id="CHEBI:57921"/>
        <dbReference type="ChEBI" id="CHEBI:77452"/>
        <dbReference type="EC" id="2.3.1.81"/>
    </reaction>
</comment>
<dbReference type="GO" id="GO:0046353">
    <property type="term" value="F:aminoglycoside 3-N-acetyltransferase activity"/>
    <property type="evidence" value="ECO:0007669"/>
    <property type="project" value="UniProtKB-EC"/>
</dbReference>
<dbReference type="SUPFAM" id="SSF110710">
    <property type="entry name" value="TTHA0583/YokD-like"/>
    <property type="match status" value="1"/>
</dbReference>
<dbReference type="AlphaFoldDB" id="A0A844KVB0"/>
<keyword evidence="1" id="KW-0046">Antibiotic resistance</keyword>
<evidence type="ECO:0000256" key="1">
    <source>
        <dbReference type="RuleBase" id="RU365031"/>
    </source>
</evidence>
<comment type="caution">
    <text evidence="2">The sequence shown here is derived from an EMBL/GenBank/DDBJ whole genome shotgun (WGS) entry which is preliminary data.</text>
</comment>
<keyword evidence="1" id="KW-0012">Acyltransferase</keyword>
<dbReference type="EC" id="2.3.1.-" evidence="1"/>
<organism evidence="2 3">
    <name type="scientific">Ruthenibacterium lactatiformans</name>
    <dbReference type="NCBI Taxonomy" id="1550024"/>
    <lineage>
        <taxon>Bacteria</taxon>
        <taxon>Bacillati</taxon>
        <taxon>Bacillota</taxon>
        <taxon>Clostridia</taxon>
        <taxon>Eubacteriales</taxon>
        <taxon>Oscillospiraceae</taxon>
        <taxon>Ruthenibacterium</taxon>
    </lineage>
</organism>
<dbReference type="InterPro" id="IPR028345">
    <property type="entry name" value="Antibiotic_NAT-like"/>
</dbReference>
<feature type="non-terminal residue" evidence="2">
    <location>
        <position position="117"/>
    </location>
</feature>
<reference evidence="2 3" key="1">
    <citation type="journal article" date="2019" name="Nat. Med.">
        <title>A library of human gut bacterial isolates paired with longitudinal multiomics data enables mechanistic microbiome research.</title>
        <authorList>
            <person name="Poyet M."/>
            <person name="Groussin M."/>
            <person name="Gibbons S.M."/>
            <person name="Avila-Pacheco J."/>
            <person name="Jiang X."/>
            <person name="Kearney S.M."/>
            <person name="Perrotta A.R."/>
            <person name="Berdy B."/>
            <person name="Zhao S."/>
            <person name="Lieberman T.D."/>
            <person name="Swanson P.K."/>
            <person name="Smith M."/>
            <person name="Roesemann S."/>
            <person name="Alexander J.E."/>
            <person name="Rich S.A."/>
            <person name="Livny J."/>
            <person name="Vlamakis H."/>
            <person name="Clish C."/>
            <person name="Bullock K."/>
            <person name="Deik A."/>
            <person name="Scott J."/>
            <person name="Pierce K.A."/>
            <person name="Xavier R.J."/>
            <person name="Alm E.J."/>
        </authorList>
    </citation>
    <scope>NUCLEOTIDE SEQUENCE [LARGE SCALE GENOMIC DNA]</scope>
    <source>
        <strain evidence="2 3">BIOML-A7</strain>
    </source>
</reference>
<dbReference type="GO" id="GO:0046677">
    <property type="term" value="P:response to antibiotic"/>
    <property type="evidence" value="ECO:0007669"/>
    <property type="project" value="UniProtKB-KW"/>
</dbReference>
<keyword evidence="1" id="KW-0808">Transferase</keyword>
<evidence type="ECO:0000313" key="2">
    <source>
        <dbReference type="EMBL" id="MTS50869.1"/>
    </source>
</evidence>